<dbReference type="PANTHER" id="PTHR48106">
    <property type="entry name" value="QUINONE OXIDOREDUCTASE PIG3-RELATED"/>
    <property type="match status" value="1"/>
</dbReference>
<dbReference type="Proteomes" id="UP001272987">
    <property type="component" value="Unassembled WGS sequence"/>
</dbReference>
<sequence>MAINDSTWGWGMPLTYGYERFGGPEVERFAEVPRPVPGAGDLLIAVRAAGVNPVDHKRRSGRLPAGAPAVALPAVMGGEAAGEVVAVGAGVAGFAVGDAVLGGPTTGGFAQYALLPARAAVRKPAEVSWVDAACLPIAGATGYAAVRRLGLSAGATLLITGVAGGVGVVAAQVAVGLGVNVVGVAGPDKRAFVEGLGVRFVASGTGLAAAVPGGVDGVLDLVGGEVLRESAGLVADRKRLASGADREAVAALGGSALGPVRDPAILEAVVELVRTGALDPKVTSIVPFARAATAVRAVESGHGRGKTVLEMSGVPLDPSLSRARN</sequence>
<evidence type="ECO:0000313" key="6">
    <source>
        <dbReference type="Proteomes" id="UP001272987"/>
    </source>
</evidence>
<evidence type="ECO:0000313" key="5">
    <source>
        <dbReference type="EMBL" id="MDX3022054.1"/>
    </source>
</evidence>
<dbReference type="EMBL" id="JARAWC010000031">
    <property type="protein sequence ID" value="MDX2964482.1"/>
    <property type="molecule type" value="Genomic_DNA"/>
</dbReference>
<evidence type="ECO:0000313" key="4">
    <source>
        <dbReference type="EMBL" id="MDX2964482.1"/>
    </source>
</evidence>
<dbReference type="GO" id="GO:0016651">
    <property type="term" value="F:oxidoreductase activity, acting on NAD(P)H"/>
    <property type="evidence" value="ECO:0007669"/>
    <property type="project" value="TreeGrafter"/>
</dbReference>
<dbReference type="Gene3D" id="3.40.50.720">
    <property type="entry name" value="NAD(P)-binding Rossmann-like Domain"/>
    <property type="match status" value="1"/>
</dbReference>
<dbReference type="SUPFAM" id="SSF51735">
    <property type="entry name" value="NAD(P)-binding Rossmann-fold domains"/>
    <property type="match status" value="1"/>
</dbReference>
<dbReference type="SUPFAM" id="SSF50129">
    <property type="entry name" value="GroES-like"/>
    <property type="match status" value="1"/>
</dbReference>
<dbReference type="Gene3D" id="3.90.180.10">
    <property type="entry name" value="Medium-chain alcohol dehydrogenases, catalytic domain"/>
    <property type="match status" value="1"/>
</dbReference>
<dbReference type="InterPro" id="IPR036291">
    <property type="entry name" value="NAD(P)-bd_dom_sf"/>
</dbReference>
<proteinExistence type="predicted"/>
<dbReference type="EMBL" id="JARAWP010000019">
    <property type="protein sequence ID" value="MDX3022054.1"/>
    <property type="molecule type" value="Genomic_DNA"/>
</dbReference>
<keyword evidence="6" id="KW-1185">Reference proteome</keyword>
<name>A0AAP6BGW0_9ACTN</name>
<evidence type="ECO:0000259" key="3">
    <source>
        <dbReference type="SMART" id="SM00829"/>
    </source>
</evidence>
<accession>A0AAP6BGW0</accession>
<dbReference type="Pfam" id="PF08240">
    <property type="entry name" value="ADH_N"/>
    <property type="match status" value="1"/>
</dbReference>
<dbReference type="Proteomes" id="UP001282288">
    <property type="component" value="Unassembled WGS sequence"/>
</dbReference>
<evidence type="ECO:0000313" key="7">
    <source>
        <dbReference type="Proteomes" id="UP001282288"/>
    </source>
</evidence>
<evidence type="ECO:0000256" key="2">
    <source>
        <dbReference type="ARBA" id="ARBA00023002"/>
    </source>
</evidence>
<dbReference type="RefSeq" id="WP_223786271.1">
    <property type="nucleotide sequence ID" value="NZ_BCML01000002.1"/>
</dbReference>
<dbReference type="InterPro" id="IPR020843">
    <property type="entry name" value="ER"/>
</dbReference>
<dbReference type="PANTHER" id="PTHR48106:SF18">
    <property type="entry name" value="QUINONE OXIDOREDUCTASE PIG3"/>
    <property type="match status" value="1"/>
</dbReference>
<dbReference type="AlphaFoldDB" id="A0AAP6BGW0"/>
<keyword evidence="2" id="KW-0560">Oxidoreductase</keyword>
<reference evidence="4 6" key="1">
    <citation type="journal article" date="2023" name="Microb. Genom.">
        <title>Mesoterricola silvestris gen. nov., sp. nov., Mesoterricola sediminis sp. nov., Geothrix oryzae sp. nov., Geothrix edaphica sp. nov., Geothrix rubra sp. nov., and Geothrix limicola sp. nov., six novel members of Acidobacteriota isolated from soils.</title>
        <authorList>
            <person name="Weisberg A.J."/>
            <person name="Pearce E."/>
            <person name="Kramer C.G."/>
            <person name="Chang J.H."/>
            <person name="Clarke C.R."/>
        </authorList>
    </citation>
    <scope>NUCLEOTIDE SEQUENCE</scope>
    <source>
        <strain evidence="5 6">NB05-1H</strain>
        <strain evidence="4">NRRL_B-16521</strain>
    </source>
</reference>
<dbReference type="InterPro" id="IPR013154">
    <property type="entry name" value="ADH-like_N"/>
</dbReference>
<dbReference type="Pfam" id="PF13602">
    <property type="entry name" value="ADH_zinc_N_2"/>
    <property type="match status" value="1"/>
</dbReference>
<keyword evidence="1" id="KW-0521">NADP</keyword>
<dbReference type="GO" id="GO:0070402">
    <property type="term" value="F:NADPH binding"/>
    <property type="evidence" value="ECO:0007669"/>
    <property type="project" value="TreeGrafter"/>
</dbReference>
<evidence type="ECO:0000256" key="1">
    <source>
        <dbReference type="ARBA" id="ARBA00022857"/>
    </source>
</evidence>
<dbReference type="InterPro" id="IPR011032">
    <property type="entry name" value="GroES-like_sf"/>
</dbReference>
<dbReference type="SMART" id="SM00829">
    <property type="entry name" value="PKS_ER"/>
    <property type="match status" value="1"/>
</dbReference>
<protein>
    <submittedName>
        <fullName evidence="4">Zinc-binding dehydrogenase</fullName>
    </submittedName>
</protein>
<comment type="caution">
    <text evidence="4">The sequence shown here is derived from an EMBL/GenBank/DDBJ whole genome shotgun (WGS) entry which is preliminary data.</text>
</comment>
<organism evidence="4 7">
    <name type="scientific">Streptomyces acidiscabies</name>
    <dbReference type="NCBI Taxonomy" id="42234"/>
    <lineage>
        <taxon>Bacteria</taxon>
        <taxon>Bacillati</taxon>
        <taxon>Actinomycetota</taxon>
        <taxon>Actinomycetes</taxon>
        <taxon>Kitasatosporales</taxon>
        <taxon>Streptomycetaceae</taxon>
        <taxon>Streptomyces</taxon>
    </lineage>
</organism>
<dbReference type="GeneID" id="69809443"/>
<gene>
    <name evidence="4" type="ORF">PV399_32905</name>
    <name evidence="5" type="ORF">PV666_29805</name>
</gene>
<feature type="domain" description="Enoyl reductase (ER)" evidence="3">
    <location>
        <begin position="22"/>
        <end position="309"/>
    </location>
</feature>